<evidence type="ECO:0000313" key="3">
    <source>
        <dbReference type="Proteomes" id="UP000187406"/>
    </source>
</evidence>
<organism evidence="2 3">
    <name type="scientific">Cephalotus follicularis</name>
    <name type="common">Albany pitcher plant</name>
    <dbReference type="NCBI Taxonomy" id="3775"/>
    <lineage>
        <taxon>Eukaryota</taxon>
        <taxon>Viridiplantae</taxon>
        <taxon>Streptophyta</taxon>
        <taxon>Embryophyta</taxon>
        <taxon>Tracheophyta</taxon>
        <taxon>Spermatophyta</taxon>
        <taxon>Magnoliopsida</taxon>
        <taxon>eudicotyledons</taxon>
        <taxon>Gunneridae</taxon>
        <taxon>Pentapetalae</taxon>
        <taxon>rosids</taxon>
        <taxon>fabids</taxon>
        <taxon>Oxalidales</taxon>
        <taxon>Cephalotaceae</taxon>
        <taxon>Cephalotus</taxon>
    </lineage>
</organism>
<dbReference type="AlphaFoldDB" id="A0A1Q3ALU3"/>
<reference evidence="3" key="1">
    <citation type="submission" date="2016-04" db="EMBL/GenBank/DDBJ databases">
        <title>Cephalotus genome sequencing.</title>
        <authorList>
            <person name="Fukushima K."/>
            <person name="Hasebe M."/>
            <person name="Fang X."/>
        </authorList>
    </citation>
    <scope>NUCLEOTIDE SEQUENCE [LARGE SCALE GENOMIC DNA]</scope>
    <source>
        <strain evidence="3">cv. St1</strain>
    </source>
</reference>
<feature type="compositionally biased region" description="Basic and acidic residues" evidence="1">
    <location>
        <begin position="21"/>
        <end position="37"/>
    </location>
</feature>
<dbReference type="PANTHER" id="PTHR34660">
    <property type="entry name" value="MYB-LIKE PROTEIN X"/>
    <property type="match status" value="1"/>
</dbReference>
<feature type="compositionally biased region" description="Basic residues" evidence="1">
    <location>
        <begin position="38"/>
        <end position="48"/>
    </location>
</feature>
<dbReference type="OrthoDB" id="778084at2759"/>
<dbReference type="Proteomes" id="UP000187406">
    <property type="component" value="Unassembled WGS sequence"/>
</dbReference>
<dbReference type="PANTHER" id="PTHR34660:SF7">
    <property type="entry name" value="DNA LIGASE-LIKE PROTEIN"/>
    <property type="match status" value="1"/>
</dbReference>
<keyword evidence="3" id="KW-1185">Reference proteome</keyword>
<feature type="compositionally biased region" description="Basic and acidic residues" evidence="1">
    <location>
        <begin position="81"/>
        <end position="98"/>
    </location>
</feature>
<evidence type="ECO:0000313" key="2">
    <source>
        <dbReference type="EMBL" id="GAV56716.1"/>
    </source>
</evidence>
<comment type="caution">
    <text evidence="2">The sequence shown here is derived from an EMBL/GenBank/DDBJ whole genome shotgun (WGS) entry which is preliminary data.</text>
</comment>
<dbReference type="InParanoid" id="A0A1Q3ALU3"/>
<feature type="region of interest" description="Disordered" evidence="1">
    <location>
        <begin position="1"/>
        <end position="98"/>
    </location>
</feature>
<sequence length="306" mass="35148">MSRCFPYPPPGYVRNGSLIESIERESHKTKITEQKEKRREKKEKRKERKEKEKLRKIGEFDEKSPKGEKRKYDVIGGFQPKESEDGTEHLEKSSLTEEHGQAVCSQNMCYLSDDSQSSKKHKWQIAPSNGNQNNGNVTRFKLSLQKHRGPDVSLSKEQVCSTSGREEPLAQPKEVQIPHQEQCCSIKTKSVKHTFEPSKELNCSVFAPNVVETAFGMYENEMKRAESQYKALIEDWVPPSNLQFKIDDLDDQEWLFGTKKQKWPDSRDVGLKGGNHVLWPASATSRPLAQYLPEADIYALPYTIPF</sequence>
<evidence type="ECO:0000256" key="1">
    <source>
        <dbReference type="SAM" id="MobiDB-lite"/>
    </source>
</evidence>
<protein>
    <submittedName>
        <fullName evidence="2">Uncharacterized protein</fullName>
    </submittedName>
</protein>
<gene>
    <name evidence="2" type="ORF">CFOL_v3_00258</name>
</gene>
<feature type="compositionally biased region" description="Pro residues" evidence="1">
    <location>
        <begin position="1"/>
        <end position="11"/>
    </location>
</feature>
<accession>A0A1Q3ALU3</accession>
<dbReference type="FunCoup" id="A0A1Q3ALU3">
    <property type="interactions" value="93"/>
</dbReference>
<dbReference type="STRING" id="3775.A0A1Q3ALU3"/>
<feature type="compositionally biased region" description="Basic and acidic residues" evidence="1">
    <location>
        <begin position="49"/>
        <end position="73"/>
    </location>
</feature>
<name>A0A1Q3ALU3_CEPFO</name>
<dbReference type="EMBL" id="BDDD01000005">
    <property type="protein sequence ID" value="GAV56716.1"/>
    <property type="molecule type" value="Genomic_DNA"/>
</dbReference>
<proteinExistence type="predicted"/>